<dbReference type="SMART" id="SM00257">
    <property type="entry name" value="LysM"/>
    <property type="match status" value="1"/>
</dbReference>
<dbReference type="InterPro" id="IPR036779">
    <property type="entry name" value="LysM_dom_sf"/>
</dbReference>
<feature type="compositionally biased region" description="Basic and acidic residues" evidence="1">
    <location>
        <begin position="154"/>
        <end position="164"/>
    </location>
</feature>
<reference evidence="5" key="1">
    <citation type="submission" date="2016-08" db="EMBL/GenBank/DDBJ databases">
        <authorList>
            <person name="Varghese N."/>
            <person name="Submissions Spin"/>
        </authorList>
    </citation>
    <scope>NUCLEOTIDE SEQUENCE [LARGE SCALE GENOMIC DNA]</scope>
    <source>
        <strain evidence="5">SGD-1123</strain>
    </source>
</reference>
<dbReference type="EMBL" id="FMAU01000001">
    <property type="protein sequence ID" value="SCB85040.1"/>
    <property type="molecule type" value="Genomic_DNA"/>
</dbReference>
<accession>A0A0V8HN14</accession>
<dbReference type="Proteomes" id="UP000181997">
    <property type="component" value="Unassembled WGS sequence"/>
</dbReference>
<keyword evidence="2" id="KW-0812">Transmembrane</keyword>
<dbReference type="SUPFAM" id="SSF54106">
    <property type="entry name" value="LysM domain"/>
    <property type="match status" value="1"/>
</dbReference>
<dbReference type="Pfam" id="PF01476">
    <property type="entry name" value="LysM"/>
    <property type="match status" value="1"/>
</dbReference>
<evidence type="ECO:0000259" key="3">
    <source>
        <dbReference type="PROSITE" id="PS51782"/>
    </source>
</evidence>
<feature type="compositionally biased region" description="Basic and acidic residues" evidence="1">
    <location>
        <begin position="1"/>
        <end position="40"/>
    </location>
</feature>
<gene>
    <name evidence="4" type="ORF">GA0061094_0931</name>
</gene>
<evidence type="ECO:0000313" key="5">
    <source>
        <dbReference type="Proteomes" id="UP000181997"/>
    </source>
</evidence>
<feature type="transmembrane region" description="Helical" evidence="2">
    <location>
        <begin position="52"/>
        <end position="76"/>
    </location>
</feature>
<protein>
    <submittedName>
        <fullName evidence="4">LysM domain-containing protein</fullName>
    </submittedName>
</protein>
<dbReference type="InterPro" id="IPR018392">
    <property type="entry name" value="LysM"/>
</dbReference>
<dbReference type="CDD" id="cd00118">
    <property type="entry name" value="LysM"/>
    <property type="match status" value="1"/>
</dbReference>
<feature type="region of interest" description="Disordered" evidence="1">
    <location>
        <begin position="1"/>
        <end position="43"/>
    </location>
</feature>
<feature type="domain" description="LysM" evidence="3">
    <location>
        <begin position="185"/>
        <end position="231"/>
    </location>
</feature>
<dbReference type="OrthoDB" id="2583609at2"/>
<keyword evidence="2" id="KW-0472">Membrane</keyword>
<feature type="compositionally biased region" description="Acidic residues" evidence="1">
    <location>
        <begin position="113"/>
        <end position="124"/>
    </location>
</feature>
<evidence type="ECO:0000256" key="1">
    <source>
        <dbReference type="SAM" id="MobiDB-lite"/>
    </source>
</evidence>
<name>A0A0V8HN14_9BACI</name>
<dbReference type="AlphaFoldDB" id="A0A0V8HN14"/>
<evidence type="ECO:0000313" key="4">
    <source>
        <dbReference type="EMBL" id="SCB85040.1"/>
    </source>
</evidence>
<organism evidence="4 5">
    <name type="scientific">[Bacillus] enclensis</name>
    <dbReference type="NCBI Taxonomy" id="1402860"/>
    <lineage>
        <taxon>Bacteria</taxon>
        <taxon>Bacillati</taxon>
        <taxon>Bacillota</taxon>
        <taxon>Bacilli</taxon>
        <taxon>Bacillales</taxon>
        <taxon>Bacillaceae</taxon>
        <taxon>Rossellomorea</taxon>
    </lineage>
</organism>
<keyword evidence="2" id="KW-1133">Transmembrane helix</keyword>
<proteinExistence type="predicted"/>
<dbReference type="RefSeq" id="WP_058297658.1">
    <property type="nucleotide sequence ID" value="NZ_FMAU01000001.1"/>
</dbReference>
<keyword evidence="5" id="KW-1185">Reference proteome</keyword>
<feature type="region of interest" description="Disordered" evidence="1">
    <location>
        <begin position="87"/>
        <end position="181"/>
    </location>
</feature>
<evidence type="ECO:0000256" key="2">
    <source>
        <dbReference type="SAM" id="Phobius"/>
    </source>
</evidence>
<dbReference type="PROSITE" id="PS51782">
    <property type="entry name" value="LYSM"/>
    <property type="match status" value="1"/>
</dbReference>
<dbReference type="Gene3D" id="3.10.350.10">
    <property type="entry name" value="LysM domain"/>
    <property type="match status" value="1"/>
</dbReference>
<sequence>MSKDPFRDLADKSKQKIERVQEEPAPKKREPLPPRSELHREKKKKNKVKLKYPLISLLLLFFILMPLTVFSIYSYFDNRNEPLTVFSEEKNEVQEVQYEGGGDDGEKAAAAEENPDSEQSEQEETAASAKKKQNDNAGEEESKSGKKLPAAKAAEVEEPAKAETSESAPESNPEPPVQETNTKVIYHTVQPSETIFRIAMKYYHSQDGIEIIKSANNLPTNEIQSGQVLKIPLSR</sequence>